<gene>
    <name evidence="1" type="ORF">RHMOL_Rhmol04G0021900</name>
</gene>
<organism evidence="1 2">
    <name type="scientific">Rhododendron molle</name>
    <name type="common">Chinese azalea</name>
    <name type="synonym">Azalea mollis</name>
    <dbReference type="NCBI Taxonomy" id="49168"/>
    <lineage>
        <taxon>Eukaryota</taxon>
        <taxon>Viridiplantae</taxon>
        <taxon>Streptophyta</taxon>
        <taxon>Embryophyta</taxon>
        <taxon>Tracheophyta</taxon>
        <taxon>Spermatophyta</taxon>
        <taxon>Magnoliopsida</taxon>
        <taxon>eudicotyledons</taxon>
        <taxon>Gunneridae</taxon>
        <taxon>Pentapetalae</taxon>
        <taxon>asterids</taxon>
        <taxon>Ericales</taxon>
        <taxon>Ericaceae</taxon>
        <taxon>Ericoideae</taxon>
        <taxon>Rhodoreae</taxon>
        <taxon>Rhododendron</taxon>
    </lineage>
</organism>
<evidence type="ECO:0000313" key="2">
    <source>
        <dbReference type="Proteomes" id="UP001062846"/>
    </source>
</evidence>
<dbReference type="EMBL" id="CM046391">
    <property type="protein sequence ID" value="KAI8557595.1"/>
    <property type="molecule type" value="Genomic_DNA"/>
</dbReference>
<sequence>MTDGWFSSILLLCCRVPLLVFSSKMGGIIGIGLLFTLLKKAILLFLSWSLVLVHRRMASPTSLMPDV</sequence>
<name>A0ACC0NWG8_RHOML</name>
<keyword evidence="2" id="KW-1185">Reference proteome</keyword>
<dbReference type="Proteomes" id="UP001062846">
    <property type="component" value="Chromosome 4"/>
</dbReference>
<reference evidence="1" key="1">
    <citation type="submission" date="2022-02" db="EMBL/GenBank/DDBJ databases">
        <title>Plant Genome Project.</title>
        <authorList>
            <person name="Zhang R.-G."/>
        </authorList>
    </citation>
    <scope>NUCLEOTIDE SEQUENCE</scope>
    <source>
        <strain evidence="1">AT1</strain>
    </source>
</reference>
<comment type="caution">
    <text evidence="1">The sequence shown here is derived from an EMBL/GenBank/DDBJ whole genome shotgun (WGS) entry which is preliminary data.</text>
</comment>
<accession>A0ACC0NWG8</accession>
<proteinExistence type="predicted"/>
<evidence type="ECO:0000313" key="1">
    <source>
        <dbReference type="EMBL" id="KAI8557595.1"/>
    </source>
</evidence>
<protein>
    <submittedName>
        <fullName evidence="1">Uncharacterized protein</fullName>
    </submittedName>
</protein>